<proteinExistence type="predicted"/>
<sequence length="46" mass="5116">MVVMTTGEPTKPSRRDTRRRETLAEIKSLAREQLAEGGSEHCRCAG</sequence>
<protein>
    <submittedName>
        <fullName evidence="2">Uncharacterized protein</fullName>
    </submittedName>
</protein>
<dbReference type="STRING" id="679197.HMPREF9336_04347"/>
<evidence type="ECO:0000313" key="3">
    <source>
        <dbReference type="Proteomes" id="UP000004816"/>
    </source>
</evidence>
<feature type="region of interest" description="Disordered" evidence="1">
    <location>
        <begin position="1"/>
        <end position="21"/>
    </location>
</feature>
<gene>
    <name evidence="2" type="ORF">HMPREF9336_04347</name>
</gene>
<comment type="caution">
    <text evidence="2">The sequence shown here is derived from an EMBL/GenBank/DDBJ whole genome shotgun (WGS) entry which is preliminary data.</text>
</comment>
<organism evidence="2 3">
    <name type="scientific">Segniliparus rugosus (strain ATCC BAA-974 / DSM 45345 / CCUG 50838 / CIP 108380 / JCM 13579 / CDC 945)</name>
    <dbReference type="NCBI Taxonomy" id="679197"/>
    <lineage>
        <taxon>Bacteria</taxon>
        <taxon>Bacillati</taxon>
        <taxon>Actinomycetota</taxon>
        <taxon>Actinomycetes</taxon>
        <taxon>Mycobacteriales</taxon>
        <taxon>Segniliparaceae</taxon>
        <taxon>Segniliparus</taxon>
    </lineage>
</organism>
<dbReference type="HOGENOM" id="CLU_3188877_0_0_11"/>
<reference evidence="2 3" key="1">
    <citation type="journal article" date="2011" name="Stand. Genomic Sci.">
        <title>High quality draft genome sequence of Segniliparus rugosus CDC 945(T)= (ATCC BAA-974(T)).</title>
        <authorList>
            <person name="Earl A.M."/>
            <person name="Desjardins C.A."/>
            <person name="Fitzgerald M.G."/>
            <person name="Arachchi H.M."/>
            <person name="Zeng Q."/>
            <person name="Mehta T."/>
            <person name="Griggs A."/>
            <person name="Birren B.W."/>
            <person name="Toney N.C."/>
            <person name="Carr J."/>
            <person name="Posey J."/>
            <person name="Butler W.R."/>
        </authorList>
    </citation>
    <scope>NUCLEOTIDE SEQUENCE [LARGE SCALE GENOMIC DNA]</scope>
    <source>
        <strain evidence="3">ATCC BAA-974 / DSM 45345 / CCUG 50838 / CIP 108380 / JCM 13579 / CDC 945</strain>
    </source>
</reference>
<evidence type="ECO:0000313" key="2">
    <source>
        <dbReference type="EMBL" id="ERG69203.1"/>
    </source>
</evidence>
<keyword evidence="3" id="KW-1185">Reference proteome</keyword>
<dbReference type="AlphaFoldDB" id="U1N8N6"/>
<dbReference type="Proteomes" id="UP000004816">
    <property type="component" value="Unassembled WGS sequence"/>
</dbReference>
<evidence type="ECO:0000256" key="1">
    <source>
        <dbReference type="SAM" id="MobiDB-lite"/>
    </source>
</evidence>
<feature type="compositionally biased region" description="Basic and acidic residues" evidence="1">
    <location>
        <begin position="11"/>
        <end position="21"/>
    </location>
</feature>
<name>U1N8N6_SEGRC</name>
<accession>U1N8N6</accession>
<dbReference type="EMBL" id="ACZI02000003">
    <property type="protein sequence ID" value="ERG69203.1"/>
    <property type="molecule type" value="Genomic_DNA"/>
</dbReference>